<comment type="caution">
    <text evidence="3">The sequence shown here is derived from an EMBL/GenBank/DDBJ whole genome shotgun (WGS) entry which is preliminary data.</text>
</comment>
<dbReference type="EMBL" id="JADPRT010000012">
    <property type="protein sequence ID" value="MBF9071658.1"/>
    <property type="molecule type" value="Genomic_DNA"/>
</dbReference>
<proteinExistence type="predicted"/>
<dbReference type="RefSeq" id="WP_196196809.1">
    <property type="nucleotide sequence ID" value="NZ_JADPRT010000012.1"/>
</dbReference>
<evidence type="ECO:0000313" key="3">
    <source>
        <dbReference type="EMBL" id="MBF9072855.1"/>
    </source>
</evidence>
<dbReference type="AlphaFoldDB" id="A0A931BG62"/>
<accession>A0A931BG62</accession>
<name>A0A931BG62_9ACTN</name>
<dbReference type="Proteomes" id="UP000657385">
    <property type="component" value="Unassembled WGS sequence"/>
</dbReference>
<feature type="region of interest" description="Disordered" evidence="1">
    <location>
        <begin position="91"/>
        <end position="120"/>
    </location>
</feature>
<evidence type="ECO:0000313" key="2">
    <source>
        <dbReference type="EMBL" id="MBF9071658.1"/>
    </source>
</evidence>
<keyword evidence="4" id="KW-1185">Reference proteome</keyword>
<evidence type="ECO:0000256" key="1">
    <source>
        <dbReference type="SAM" id="MobiDB-lite"/>
    </source>
</evidence>
<dbReference type="EMBL" id="JADPRT010000019">
    <property type="protein sequence ID" value="MBF9072855.1"/>
    <property type="molecule type" value="Genomic_DNA"/>
</dbReference>
<protein>
    <submittedName>
        <fullName evidence="3">Uncharacterized protein</fullName>
    </submittedName>
</protein>
<gene>
    <name evidence="2" type="ORF">I2501_26910</name>
    <name evidence="3" type="ORF">I2501_33060</name>
</gene>
<sequence>MDDDRETIRQEACRDALDTILTVADRLDVVRRTEGNRVDSHITSALHAIRFAAAILQPTVPGAPPLGFQFADDSEHLLSLAARWREAALELGEFAPEPPEQPERPERSSPLRLVRPVDPA</sequence>
<evidence type="ECO:0000313" key="4">
    <source>
        <dbReference type="Proteomes" id="UP000657385"/>
    </source>
</evidence>
<reference evidence="3" key="1">
    <citation type="submission" date="2020-11" db="EMBL/GenBank/DDBJ databases">
        <title>Isolation and identification of active actinomycetes.</title>
        <authorList>
            <person name="Yu B."/>
        </authorList>
    </citation>
    <scope>NUCLEOTIDE SEQUENCE</scope>
    <source>
        <strain evidence="3">NEAU-YB345</strain>
    </source>
</reference>
<organism evidence="3 4">
    <name type="scientific">Streptacidiphilus fuscans</name>
    <dbReference type="NCBI Taxonomy" id="2789292"/>
    <lineage>
        <taxon>Bacteria</taxon>
        <taxon>Bacillati</taxon>
        <taxon>Actinomycetota</taxon>
        <taxon>Actinomycetes</taxon>
        <taxon>Kitasatosporales</taxon>
        <taxon>Streptomycetaceae</taxon>
        <taxon>Streptacidiphilus</taxon>
    </lineage>
</organism>